<dbReference type="CDD" id="cd00093">
    <property type="entry name" value="HTH_XRE"/>
    <property type="match status" value="1"/>
</dbReference>
<protein>
    <submittedName>
        <fullName evidence="2">Helix-turn-helix DNA binding domain protein</fullName>
    </submittedName>
</protein>
<feature type="region of interest" description="Disordered" evidence="1">
    <location>
        <begin position="1"/>
        <end position="31"/>
    </location>
</feature>
<dbReference type="Proteomes" id="UP000464404">
    <property type="component" value="Segment"/>
</dbReference>
<sequence length="184" mass="19880">MVTRPSSTGPGAPPRRGHPHHNPEENTMSADLPVIHPNGPLPAVMAPRTPTPPLSPPEYTHGLGEVIRAHRLFIGLSQRDMAARLNRDRRDYQRIESGRDACPPGLLGAVEDLADQFAHEVEMVLDEADRRDPEDGPLPLAVVTDGNAADEWLRLVAGRAAVEATDGHPISLHVTDSHKPAQVG</sequence>
<evidence type="ECO:0000313" key="3">
    <source>
        <dbReference type="Proteomes" id="UP000464404"/>
    </source>
</evidence>
<dbReference type="Gene3D" id="1.10.260.40">
    <property type="entry name" value="lambda repressor-like DNA-binding domains"/>
    <property type="match status" value="1"/>
</dbReference>
<gene>
    <name evidence="2" type="primary">37</name>
    <name evidence="2" type="ORF">PBI_IMVUBU_37</name>
</gene>
<evidence type="ECO:0000256" key="1">
    <source>
        <dbReference type="SAM" id="MobiDB-lite"/>
    </source>
</evidence>
<dbReference type="SUPFAM" id="SSF47413">
    <property type="entry name" value="lambda repressor-like DNA-binding domains"/>
    <property type="match status" value="1"/>
</dbReference>
<name>A0A6B9LDN8_9CAUD</name>
<dbReference type="InterPro" id="IPR010982">
    <property type="entry name" value="Lambda_DNA-bd_dom_sf"/>
</dbReference>
<dbReference type="RefSeq" id="YP_009949987.1">
    <property type="nucleotide sequence ID" value="NC_051586.1"/>
</dbReference>
<keyword evidence="3" id="KW-1185">Reference proteome</keyword>
<dbReference type="InterPro" id="IPR001387">
    <property type="entry name" value="Cro/C1-type_HTH"/>
</dbReference>
<dbReference type="EMBL" id="MN813693">
    <property type="protein sequence ID" value="QHB37778.1"/>
    <property type="molecule type" value="Genomic_DNA"/>
</dbReference>
<evidence type="ECO:0000313" key="2">
    <source>
        <dbReference type="EMBL" id="QHB37778.1"/>
    </source>
</evidence>
<dbReference type="KEGG" id="vg:60321397"/>
<dbReference type="GO" id="GO:0003677">
    <property type="term" value="F:DNA binding"/>
    <property type="evidence" value="ECO:0007669"/>
    <property type="project" value="InterPro"/>
</dbReference>
<proteinExistence type="predicted"/>
<organism evidence="2 3">
    <name type="scientific">Mycobacterium phage Imvubu</name>
    <dbReference type="NCBI Taxonomy" id="2686233"/>
    <lineage>
        <taxon>Viruses</taxon>
        <taxon>Duplodnaviria</taxon>
        <taxon>Heunggongvirae</taxon>
        <taxon>Uroviricota</taxon>
        <taxon>Caudoviricetes</taxon>
        <taxon>Bclasvirinae</taxon>
        <taxon>Imvubuvirus</taxon>
        <taxon>Imvubuvirus imvubu</taxon>
    </lineage>
</organism>
<dbReference type="GeneID" id="60321397"/>
<reference evidence="2 3" key="1">
    <citation type="submission" date="2019-12" db="EMBL/GenBank/DDBJ databases">
        <authorList>
            <person name="Garlena R.A."/>
            <person name="Russell D.A."/>
            <person name="Pope W.H."/>
            <person name="Jacobs-Sera D."/>
            <person name="Hatfull G.F."/>
        </authorList>
    </citation>
    <scope>NUCLEOTIDE SEQUENCE [LARGE SCALE GENOMIC DNA]</scope>
</reference>
<accession>A0A6B9LDN8</accession>